<organism evidence="1 2">
    <name type="scientific">Fusarium decemcellulare</name>
    <dbReference type="NCBI Taxonomy" id="57161"/>
    <lineage>
        <taxon>Eukaryota</taxon>
        <taxon>Fungi</taxon>
        <taxon>Dikarya</taxon>
        <taxon>Ascomycota</taxon>
        <taxon>Pezizomycotina</taxon>
        <taxon>Sordariomycetes</taxon>
        <taxon>Hypocreomycetidae</taxon>
        <taxon>Hypocreales</taxon>
        <taxon>Nectriaceae</taxon>
        <taxon>Fusarium</taxon>
        <taxon>Fusarium decemcellulare species complex</taxon>
    </lineage>
</organism>
<name>A0ACC1SV25_9HYPO</name>
<dbReference type="Proteomes" id="UP001148629">
    <property type="component" value="Unassembled WGS sequence"/>
</dbReference>
<sequence length="153" mass="16276">MRTAMKRVACDGTLVFAAASNYGNIRHVTFPARMRDVICVYCTDGRAKVSSSINPAPQKTKSRNFAILGESVTVPPSLQNPLTGTSVATCIAAGLAGRLLDFSRQRDGQQRIRCVNQLASVEGMSAVFSHMARGAEDNNYNCVVPGAVVAALV</sequence>
<proteinExistence type="predicted"/>
<gene>
    <name evidence="1" type="ORF">NM208_g1802</name>
</gene>
<protein>
    <submittedName>
        <fullName evidence="1">Uncharacterized protein</fullName>
    </submittedName>
</protein>
<evidence type="ECO:0000313" key="1">
    <source>
        <dbReference type="EMBL" id="KAJ3546855.1"/>
    </source>
</evidence>
<comment type="caution">
    <text evidence="1">The sequence shown here is derived from an EMBL/GenBank/DDBJ whole genome shotgun (WGS) entry which is preliminary data.</text>
</comment>
<accession>A0ACC1SV25</accession>
<keyword evidence="2" id="KW-1185">Reference proteome</keyword>
<reference evidence="1" key="1">
    <citation type="submission" date="2022-08" db="EMBL/GenBank/DDBJ databases">
        <title>Genome Sequence of Fusarium decemcellulare.</title>
        <authorList>
            <person name="Buettner E."/>
        </authorList>
    </citation>
    <scope>NUCLEOTIDE SEQUENCE</scope>
    <source>
        <strain evidence="1">Babe19</strain>
    </source>
</reference>
<dbReference type="EMBL" id="JANRMS010000098">
    <property type="protein sequence ID" value="KAJ3546855.1"/>
    <property type="molecule type" value="Genomic_DNA"/>
</dbReference>
<evidence type="ECO:0000313" key="2">
    <source>
        <dbReference type="Proteomes" id="UP001148629"/>
    </source>
</evidence>